<reference evidence="7 8" key="1">
    <citation type="submission" date="2023-07" db="EMBL/GenBank/DDBJ databases">
        <title>Sorghum-associated microbial communities from plants grown in Nebraska, USA.</title>
        <authorList>
            <person name="Schachtman D."/>
        </authorList>
    </citation>
    <scope>NUCLEOTIDE SEQUENCE [LARGE SCALE GENOMIC DNA]</scope>
    <source>
        <strain evidence="7 8">BE240</strain>
    </source>
</reference>
<keyword evidence="7" id="KW-0413">Isomerase</keyword>
<feature type="domain" description="HpaB/PvcC/4-BUDH C-terminal" evidence="5">
    <location>
        <begin position="289"/>
        <end position="489"/>
    </location>
</feature>
<dbReference type="SUPFAM" id="SSF47203">
    <property type="entry name" value="Acyl-CoA dehydrogenase C-terminal domain-like"/>
    <property type="match status" value="1"/>
</dbReference>
<gene>
    <name evidence="7" type="ORF">J2X09_000198</name>
</gene>
<dbReference type="InterPro" id="IPR024719">
    <property type="entry name" value="HpaB/PvcC/4-BUDH_C"/>
</dbReference>
<dbReference type="Gene3D" id="1.10.3140.10">
    <property type="entry name" value="4-hydroxybutyryl-coa dehydratase, domain 1"/>
    <property type="match status" value="1"/>
</dbReference>
<dbReference type="Gene3D" id="2.40.110.10">
    <property type="entry name" value="Butyryl-CoA Dehydrogenase, subunit A, domain 2"/>
    <property type="match status" value="1"/>
</dbReference>
<dbReference type="EC" id="5.3.3.3" evidence="7"/>
<dbReference type="InterPro" id="IPR004925">
    <property type="entry name" value="HpaB/PvcC/4-BUDH"/>
</dbReference>
<evidence type="ECO:0000313" key="7">
    <source>
        <dbReference type="EMBL" id="MDR7092475.1"/>
    </source>
</evidence>
<keyword evidence="7" id="KW-0456">Lyase</keyword>
<name>A0ABU1V4V9_9BURK</name>
<dbReference type="InterPro" id="IPR046373">
    <property type="entry name" value="Acyl-CoA_Oxase/DH_mid-dom_sf"/>
</dbReference>
<dbReference type="SUPFAM" id="SSF56645">
    <property type="entry name" value="Acyl-CoA dehydrogenase NM domain-like"/>
    <property type="match status" value="1"/>
</dbReference>
<comment type="caution">
    <text evidence="7">The sequence shown here is derived from an EMBL/GenBank/DDBJ whole genome shotgun (WGS) entry which is preliminary data.</text>
</comment>
<dbReference type="PANTHER" id="PTHR36117:SF3">
    <property type="entry name" value="4-HYDROXYPHENYLACETATE 3-MONOOXYGENASE-RELATED"/>
    <property type="match status" value="1"/>
</dbReference>
<evidence type="ECO:0000256" key="1">
    <source>
        <dbReference type="ARBA" id="ARBA00022630"/>
    </source>
</evidence>
<evidence type="ECO:0000256" key="2">
    <source>
        <dbReference type="ARBA" id="ARBA00022827"/>
    </source>
</evidence>
<proteinExistence type="predicted"/>
<dbReference type="EC" id="4.2.1.120" evidence="7"/>
<dbReference type="EMBL" id="JAVDWE010000001">
    <property type="protein sequence ID" value="MDR7092475.1"/>
    <property type="molecule type" value="Genomic_DNA"/>
</dbReference>
<accession>A0ABU1V4V9</accession>
<keyword evidence="1" id="KW-0285">Flavoprotein</keyword>
<dbReference type="GO" id="GO:0050393">
    <property type="term" value="F:vinylacetyl-CoA delta-isomerase activity"/>
    <property type="evidence" value="ECO:0007669"/>
    <property type="project" value="UniProtKB-EC"/>
</dbReference>
<dbReference type="Gene3D" id="1.20.140.10">
    <property type="entry name" value="Butyryl-CoA Dehydrogenase, subunit A, domain 3"/>
    <property type="match status" value="1"/>
</dbReference>
<dbReference type="GO" id="GO:0043721">
    <property type="term" value="F:4-hydroxybutanoyl-CoA dehydratase activity"/>
    <property type="evidence" value="ECO:0007669"/>
    <property type="project" value="UniProtKB-EC"/>
</dbReference>
<dbReference type="InterPro" id="IPR036250">
    <property type="entry name" value="AcylCo_DH-like_C"/>
</dbReference>
<feature type="domain" description="HpaB/PvcC/4-BUDH N-terminal" evidence="6">
    <location>
        <begin position="14"/>
        <end position="280"/>
    </location>
</feature>
<organism evidence="7 8">
    <name type="scientific">Hydrogenophaga laconesensis</name>
    <dbReference type="NCBI Taxonomy" id="1805971"/>
    <lineage>
        <taxon>Bacteria</taxon>
        <taxon>Pseudomonadati</taxon>
        <taxon>Pseudomonadota</taxon>
        <taxon>Betaproteobacteria</taxon>
        <taxon>Burkholderiales</taxon>
        <taxon>Comamonadaceae</taxon>
        <taxon>Hydrogenophaga</taxon>
    </lineage>
</organism>
<dbReference type="Pfam" id="PF03241">
    <property type="entry name" value="HpaB"/>
    <property type="match status" value="1"/>
</dbReference>
<sequence length="558" mass="61178">MNDSFTQTPRLMSGQQFRESLRERKPRVFVDGRAVECVADEPALQPGINAIALTYDLALDPRHAALMTAVQQTSGRTVNRLSHINQSSGDLLNKLEAVRLVCQETGCAQRYLTHDALNAIGQVSARIDDARGTTDHTERFLDYLHRVQDQDLTMAVAMTDAKGDRSRRPNEQANVDSYVHVVEKTAKGIVISGTKAIVTGAPYVHELLVMPCRNMGRDDADFAVCCAVPIDVPGLTIIARPAGRPGDKVEHGEALFSRRYGQSTAVCIFDRVFVPWDRVFYAGEWEHSGHLTYSYATHHRHTCIGARAGFGDLLIGAGALMCEANGFDPGQETHLREQMVELITITEGFYACGVAASVYGRADEHSRTFMPDPVFSNIGKLLLATKIYDMHRIAHYVSGGLIVTLPGPDEDHNPETGARLSDVLRANPDVPYEQRIETARFLEDLTAGYQGGWYSVISLHGGGSPAAMKQEIWRNYPVGNKVELVERLLERGVAADGTAAAAPHDPARPITRNRQPGRCCDTGCTAPGQPIMVDLPSPTGDRASRQKPSSAARIRKWL</sequence>
<keyword evidence="3" id="KW-0560">Oxidoreductase</keyword>
<dbReference type="RefSeq" id="WP_204731489.1">
    <property type="nucleotide sequence ID" value="NZ_JAVDWE010000001.1"/>
</dbReference>
<evidence type="ECO:0000256" key="3">
    <source>
        <dbReference type="ARBA" id="ARBA00023002"/>
    </source>
</evidence>
<dbReference type="Proteomes" id="UP001265550">
    <property type="component" value="Unassembled WGS sequence"/>
</dbReference>
<keyword evidence="8" id="KW-1185">Reference proteome</keyword>
<dbReference type="InterPro" id="IPR009100">
    <property type="entry name" value="AcylCoA_DH/oxidase_NM_dom_sf"/>
</dbReference>
<feature type="region of interest" description="Disordered" evidence="4">
    <location>
        <begin position="496"/>
        <end position="515"/>
    </location>
</feature>
<protein>
    <submittedName>
        <fullName evidence="7">4-hydroxybutyryl-CoA dehydratase/vinylacetyl-CoA-Delta-isomerase</fullName>
        <ecNumber evidence="7">4.2.1.120</ecNumber>
        <ecNumber evidence="7">5.3.3.3</ecNumber>
    </submittedName>
</protein>
<feature type="region of interest" description="Disordered" evidence="4">
    <location>
        <begin position="530"/>
        <end position="558"/>
    </location>
</feature>
<dbReference type="PANTHER" id="PTHR36117">
    <property type="entry name" value="4-HYDROXYPHENYLACETATE 3-MONOOXYGENASE-RELATED"/>
    <property type="match status" value="1"/>
</dbReference>
<dbReference type="InterPro" id="IPR024674">
    <property type="entry name" value="HpaB/PvcC/4-BUDH_N"/>
</dbReference>
<evidence type="ECO:0000259" key="5">
    <source>
        <dbReference type="Pfam" id="PF03241"/>
    </source>
</evidence>
<evidence type="ECO:0000259" key="6">
    <source>
        <dbReference type="Pfam" id="PF11794"/>
    </source>
</evidence>
<dbReference type="Pfam" id="PF11794">
    <property type="entry name" value="HpaB_N"/>
    <property type="match status" value="1"/>
</dbReference>
<keyword evidence="2" id="KW-0274">FAD</keyword>
<evidence type="ECO:0000313" key="8">
    <source>
        <dbReference type="Proteomes" id="UP001265550"/>
    </source>
</evidence>
<dbReference type="PIRSF" id="PIRSF000331">
    <property type="entry name" value="HpaA_HpaB"/>
    <property type="match status" value="1"/>
</dbReference>
<evidence type="ECO:0000256" key="4">
    <source>
        <dbReference type="SAM" id="MobiDB-lite"/>
    </source>
</evidence>